<keyword evidence="2" id="KW-0677">Repeat</keyword>
<dbReference type="InterPro" id="IPR058922">
    <property type="entry name" value="WHD_DRP"/>
</dbReference>
<name>A0A2K3P2V6_TRIPR</name>
<reference evidence="7 8" key="1">
    <citation type="journal article" date="2014" name="Am. J. Bot.">
        <title>Genome assembly and annotation for red clover (Trifolium pratense; Fabaceae).</title>
        <authorList>
            <person name="Istvanek J."/>
            <person name="Jaros M."/>
            <person name="Krenek A."/>
            <person name="Repkova J."/>
        </authorList>
    </citation>
    <scope>NUCLEOTIDE SEQUENCE [LARGE SCALE GENOMIC DNA]</scope>
    <source>
        <strain evidence="8">cv. Tatra</strain>
        <tissue evidence="7">Young leaves</tissue>
    </source>
</reference>
<dbReference type="PANTHER" id="PTHR36766">
    <property type="entry name" value="PLANT BROAD-SPECTRUM MILDEW RESISTANCE PROTEIN RPW8"/>
    <property type="match status" value="1"/>
</dbReference>
<dbReference type="EMBL" id="ASHM01003260">
    <property type="protein sequence ID" value="PNY09617.1"/>
    <property type="molecule type" value="Genomic_DNA"/>
</dbReference>
<proteinExistence type="predicted"/>
<evidence type="ECO:0000259" key="6">
    <source>
        <dbReference type="Pfam" id="PF25019"/>
    </source>
</evidence>
<evidence type="ECO:0000259" key="4">
    <source>
        <dbReference type="Pfam" id="PF00931"/>
    </source>
</evidence>
<evidence type="ECO:0000313" key="8">
    <source>
        <dbReference type="Proteomes" id="UP000236291"/>
    </source>
</evidence>
<dbReference type="GO" id="GO:0043531">
    <property type="term" value="F:ADP binding"/>
    <property type="evidence" value="ECO:0007669"/>
    <property type="project" value="InterPro"/>
</dbReference>
<evidence type="ECO:0000256" key="2">
    <source>
        <dbReference type="ARBA" id="ARBA00022737"/>
    </source>
</evidence>
<dbReference type="PRINTS" id="PR00364">
    <property type="entry name" value="DISEASERSIST"/>
</dbReference>
<sequence length="1431" mass="161583">MEAIEGETILSASVGVLLEKLVSAEFVDNFRSIKLDDSLLEKLKITLTRVLIALDDDDAAADVDNDTLIYAVFEVEDLIDEFNTEALRCKVESGDQILSSASQVLKNLSSPFKRFNSVINSKLQKSIERLEFLSSGKLGVSNSNSGWKWNGTLKSYDVVDESSIQLPSLSTSVKVLLDRLDSTALVHNFRSKMLDVSLLKDLKTALLYIDYAIARKILTIGHWVDMLRYAIFEVVYLFDEIKPKHCKVEGKLKTISPPFIWFKFNGVTNSKLQKLIKKLEFLSSRALRQFGGYSSRRVWNENPTSSILDDESYIYGRDLDIKELKHLLLSTDGGESKIGIISILGVEGIGKTTLAKLLYNDPEVCDKFELKLWTNVSKHLYDLRMTEAKSISMISETIFNDLNAYRNGKSDENNIYPKILLVLDEVSNVKSIQTLLMNISNVVHPESMIIITALDEGVAESKKNFAESMRTLELTMQTFLFFHYLRTLKNDDCWSLLARHAFRACNDKQQSKLTGIGREIAKKCYGSPFAAVALGDILRSKLSPDYWNFVLESDIWVLINSDMQPFIQLTYNYLPSPLKRCFAYCSIFPKKSNIEKNLVVQLWIAEGFIESSTDLEKVGEEYFDVLVSRSLIHRRSIGDKEPKFEMHNLVHDLAAKVSSSYCINMNEHNLHDRVHNLSYNRGMYDSYTKFVKLYGLKGLRTFLALPLQQQLPLCFLSNEVVHDLLPRMKQLRVLSLSNYKSITEVHSSIGNLLYLQYLNLSHTMIERLPSETCKLYNLQFLLLAGCRRLIELPEDMGKLVNLRHLDVSDTELRVMPAQITKLENLQNLSDFVVSKRNDGLKLAELGKFPQLHGKLSISQLQNVNDPFEAFQANMKMKEHIDELALEWDCGSTFSDSQIQSVVLEHLRPSTKLKSLTINGYGGISFPNWLGDSLFSNLVYLRISNSDNCLWLPALGQLTNLKELIVEGMQSIQTIGTVFYGNDGFSFQPFPSLETLPFEDTQERKEWNMIGGTATEFPSLKTLSLSKCPKLTVGNISDRFPYLTELEIRECPLLVQSIPSLDHVFNQLMFPLNYLRQLTIDGFPSLMSFPTDGLPKTLQFLIISNCENLEFIPHEYLHSFTLLEELKISYSCNSMISFTLGALPVLKSLFIEGCKNLKSILIAEGASEKSLSCLRSIKLWDCNELESFPPGGLATPNLIYIAVWKCDKLRSLPEALNTLNRLQEMEIDNLPNLQSFLIDDLPTSLRELTVGSVGGMLWNNKPTWGRLNCLSVLRIQDGDKVNTFVGPFLPASLVTLCISGLTDKRIEWKWLQHLTSLQNLEIVNASKLKSLPKNGLMISSLSVLSITLCPLLVARVIFCVTPASAQPCYCEKLKSHAPPATQLMFYLCGTDEKEKQQVTSNILDLPRASSVINDGLQQDGSSGISSINCRGI</sequence>
<dbReference type="Gene3D" id="3.80.10.10">
    <property type="entry name" value="Ribonuclease Inhibitor"/>
    <property type="match status" value="2"/>
</dbReference>
<protein>
    <submittedName>
        <fullName evidence="7">NBS-LRR resistance protein</fullName>
    </submittedName>
</protein>
<dbReference type="Gene3D" id="1.10.8.430">
    <property type="entry name" value="Helical domain of apoptotic protease-activating factors"/>
    <property type="match status" value="1"/>
</dbReference>
<dbReference type="Pfam" id="PF23559">
    <property type="entry name" value="WHD_DRP"/>
    <property type="match status" value="1"/>
</dbReference>
<dbReference type="InterPro" id="IPR002182">
    <property type="entry name" value="NB-ARC"/>
</dbReference>
<dbReference type="InterPro" id="IPR027417">
    <property type="entry name" value="P-loop_NTPase"/>
</dbReference>
<keyword evidence="1" id="KW-0433">Leucine-rich repeat</keyword>
<evidence type="ECO:0000259" key="5">
    <source>
        <dbReference type="Pfam" id="PF23559"/>
    </source>
</evidence>
<evidence type="ECO:0000256" key="3">
    <source>
        <dbReference type="ARBA" id="ARBA00022821"/>
    </source>
</evidence>
<dbReference type="FunFam" id="1.10.10.10:FF:000322">
    <property type="entry name" value="Probable disease resistance protein At1g63360"/>
    <property type="match status" value="1"/>
</dbReference>
<dbReference type="InterPro" id="IPR032675">
    <property type="entry name" value="LRR_dom_sf"/>
</dbReference>
<evidence type="ECO:0000256" key="1">
    <source>
        <dbReference type="ARBA" id="ARBA00022614"/>
    </source>
</evidence>
<dbReference type="Pfam" id="PF25019">
    <property type="entry name" value="LRR_R13L1-DRL21"/>
    <property type="match status" value="1"/>
</dbReference>
<dbReference type="Gene3D" id="3.40.50.300">
    <property type="entry name" value="P-loop containing nucleotide triphosphate hydrolases"/>
    <property type="match status" value="1"/>
</dbReference>
<dbReference type="PANTHER" id="PTHR36766:SF40">
    <property type="entry name" value="DISEASE RESISTANCE PROTEIN RGA3"/>
    <property type="match status" value="1"/>
</dbReference>
<dbReference type="STRING" id="57577.A0A2K3P2V6"/>
<dbReference type="Gene3D" id="1.10.10.10">
    <property type="entry name" value="Winged helix-like DNA-binding domain superfamily/Winged helix DNA-binding domain"/>
    <property type="match status" value="1"/>
</dbReference>
<comment type="caution">
    <text evidence="7">The sequence shown here is derived from an EMBL/GenBank/DDBJ whole genome shotgun (WGS) entry which is preliminary data.</text>
</comment>
<accession>A0A2K3P2V6</accession>
<feature type="domain" description="Disease resistance protein winged helix" evidence="5">
    <location>
        <begin position="587"/>
        <end position="654"/>
    </location>
</feature>
<evidence type="ECO:0000313" key="7">
    <source>
        <dbReference type="EMBL" id="PNY09617.1"/>
    </source>
</evidence>
<dbReference type="InterPro" id="IPR056789">
    <property type="entry name" value="LRR_R13L1-DRL21"/>
</dbReference>
<dbReference type="Pfam" id="PF00931">
    <property type="entry name" value="NB-ARC"/>
    <property type="match status" value="1"/>
</dbReference>
<dbReference type="ExpressionAtlas" id="A0A2K3P2V6">
    <property type="expression patterns" value="baseline"/>
</dbReference>
<gene>
    <name evidence="7" type="ORF">L195_g006171</name>
</gene>
<keyword evidence="3" id="KW-0611">Plant defense</keyword>
<dbReference type="GO" id="GO:0006952">
    <property type="term" value="P:defense response"/>
    <property type="evidence" value="ECO:0007669"/>
    <property type="project" value="UniProtKB-KW"/>
</dbReference>
<feature type="domain" description="NB-ARC" evidence="4">
    <location>
        <begin position="324"/>
        <end position="504"/>
    </location>
</feature>
<dbReference type="InterPro" id="IPR042197">
    <property type="entry name" value="Apaf_helical"/>
</dbReference>
<dbReference type="SUPFAM" id="SSF52540">
    <property type="entry name" value="P-loop containing nucleoside triphosphate hydrolases"/>
    <property type="match status" value="1"/>
</dbReference>
<feature type="domain" description="R13L1/DRL21-like LRR repeat region" evidence="6">
    <location>
        <begin position="842"/>
        <end position="968"/>
    </location>
</feature>
<dbReference type="InterPro" id="IPR036388">
    <property type="entry name" value="WH-like_DNA-bd_sf"/>
</dbReference>
<organism evidence="7 8">
    <name type="scientific">Trifolium pratense</name>
    <name type="common">Red clover</name>
    <dbReference type="NCBI Taxonomy" id="57577"/>
    <lineage>
        <taxon>Eukaryota</taxon>
        <taxon>Viridiplantae</taxon>
        <taxon>Streptophyta</taxon>
        <taxon>Embryophyta</taxon>
        <taxon>Tracheophyta</taxon>
        <taxon>Spermatophyta</taxon>
        <taxon>Magnoliopsida</taxon>
        <taxon>eudicotyledons</taxon>
        <taxon>Gunneridae</taxon>
        <taxon>Pentapetalae</taxon>
        <taxon>rosids</taxon>
        <taxon>fabids</taxon>
        <taxon>Fabales</taxon>
        <taxon>Fabaceae</taxon>
        <taxon>Papilionoideae</taxon>
        <taxon>50 kb inversion clade</taxon>
        <taxon>NPAAA clade</taxon>
        <taxon>Hologalegina</taxon>
        <taxon>IRL clade</taxon>
        <taxon>Trifolieae</taxon>
        <taxon>Trifolium</taxon>
    </lineage>
</organism>
<reference evidence="7 8" key="2">
    <citation type="journal article" date="2017" name="Front. Plant Sci.">
        <title>Gene Classification and Mining of Molecular Markers Useful in Red Clover (Trifolium pratense) Breeding.</title>
        <authorList>
            <person name="Istvanek J."/>
            <person name="Dluhosova J."/>
            <person name="Dluhos P."/>
            <person name="Patkova L."/>
            <person name="Nedelnik J."/>
            <person name="Repkova J."/>
        </authorList>
    </citation>
    <scope>NUCLEOTIDE SEQUENCE [LARGE SCALE GENOMIC DNA]</scope>
    <source>
        <strain evidence="8">cv. Tatra</strain>
        <tissue evidence="7">Young leaves</tissue>
    </source>
</reference>
<dbReference type="SUPFAM" id="SSF52058">
    <property type="entry name" value="L domain-like"/>
    <property type="match status" value="2"/>
</dbReference>
<dbReference type="Proteomes" id="UP000236291">
    <property type="component" value="Unassembled WGS sequence"/>
</dbReference>